<protein>
    <submittedName>
        <fullName evidence="1">Uncharacterized protein</fullName>
    </submittedName>
</protein>
<dbReference type="Proteomes" id="UP001345219">
    <property type="component" value="Chromosome 23"/>
</dbReference>
<reference evidence="1 2" key="1">
    <citation type="journal article" date="2023" name="Hortic Res">
        <title>Pangenome of water caltrop reveals structural variations and asymmetric subgenome divergence after allopolyploidization.</title>
        <authorList>
            <person name="Zhang X."/>
            <person name="Chen Y."/>
            <person name="Wang L."/>
            <person name="Yuan Y."/>
            <person name="Fang M."/>
            <person name="Shi L."/>
            <person name="Lu R."/>
            <person name="Comes H.P."/>
            <person name="Ma Y."/>
            <person name="Chen Y."/>
            <person name="Huang G."/>
            <person name="Zhou Y."/>
            <person name="Zheng Z."/>
            <person name="Qiu Y."/>
        </authorList>
    </citation>
    <scope>NUCLEOTIDE SEQUENCE [LARGE SCALE GENOMIC DNA]</scope>
    <source>
        <tissue evidence="1">Roots</tissue>
    </source>
</reference>
<keyword evidence="2" id="KW-1185">Reference proteome</keyword>
<evidence type="ECO:0000313" key="1">
    <source>
        <dbReference type="EMBL" id="KAK4761435.1"/>
    </source>
</evidence>
<accession>A0AAN7QCZ8</accession>
<organism evidence="1 2">
    <name type="scientific">Trapa incisa</name>
    <dbReference type="NCBI Taxonomy" id="236973"/>
    <lineage>
        <taxon>Eukaryota</taxon>
        <taxon>Viridiplantae</taxon>
        <taxon>Streptophyta</taxon>
        <taxon>Embryophyta</taxon>
        <taxon>Tracheophyta</taxon>
        <taxon>Spermatophyta</taxon>
        <taxon>Magnoliopsida</taxon>
        <taxon>eudicotyledons</taxon>
        <taxon>Gunneridae</taxon>
        <taxon>Pentapetalae</taxon>
        <taxon>rosids</taxon>
        <taxon>malvids</taxon>
        <taxon>Myrtales</taxon>
        <taxon>Lythraceae</taxon>
        <taxon>Trapa</taxon>
    </lineage>
</organism>
<proteinExistence type="predicted"/>
<dbReference type="AlphaFoldDB" id="A0AAN7QCZ8"/>
<evidence type="ECO:0000313" key="2">
    <source>
        <dbReference type="Proteomes" id="UP001345219"/>
    </source>
</evidence>
<gene>
    <name evidence="1" type="ORF">SAY87_029319</name>
</gene>
<sequence>MSVSGDVDCGICSSVFGKLPFNDIYEYFIWTLMVNENVVEIKYVAILVAERLRSGSLFGHGGDNSRTRRSKLLQFQASKSSSRIVPLSDQMNNSFASYASGHSIIGVHPHPGEA</sequence>
<dbReference type="EMBL" id="JAXIOK010000009">
    <property type="protein sequence ID" value="KAK4761435.1"/>
    <property type="molecule type" value="Genomic_DNA"/>
</dbReference>
<name>A0AAN7QCZ8_9MYRT</name>
<comment type="caution">
    <text evidence="1">The sequence shown here is derived from an EMBL/GenBank/DDBJ whole genome shotgun (WGS) entry which is preliminary data.</text>
</comment>